<sequence length="212" mass="23775">MGQFSFLSRYIIVTLLSTTLQKLDSHLFVVPIYENGDQKLKPCRYETSQNKAPILAISKFWINNSYTREPVKDFNNQLYHVITLYSTVGTISTYSAGEPLESAQDQLVRLIALANHISSLGFPKIWKIKEVSITEQDIKSELDGMSEDIIIAKQVEGNNNGTLNTSARISLYCYLPALAGILIVSCFVLIIDSVPAKGRKKNYDITITDHKP</sequence>
<keyword evidence="1" id="KW-1133">Transmembrane helix</keyword>
<evidence type="ECO:0000313" key="3">
    <source>
        <dbReference type="Proteomes" id="UP000095284"/>
    </source>
</evidence>
<name>A0A1I7S967_BURXY</name>
<proteinExistence type="predicted"/>
<dbReference type="AlphaFoldDB" id="A0A1I7S967"/>
<keyword evidence="2" id="KW-0732">Signal</keyword>
<evidence type="ECO:0000313" key="4">
    <source>
        <dbReference type="WBParaSite" id="BXY_0956200.1"/>
    </source>
</evidence>
<evidence type="ECO:0000256" key="1">
    <source>
        <dbReference type="SAM" id="Phobius"/>
    </source>
</evidence>
<feature type="chain" id="PRO_5009305678" evidence="2">
    <location>
        <begin position="26"/>
        <end position="212"/>
    </location>
</feature>
<feature type="signal peptide" evidence="2">
    <location>
        <begin position="1"/>
        <end position="25"/>
    </location>
</feature>
<accession>A0A1I7S967</accession>
<feature type="transmembrane region" description="Helical" evidence="1">
    <location>
        <begin position="169"/>
        <end position="191"/>
    </location>
</feature>
<organism evidence="3 4">
    <name type="scientific">Bursaphelenchus xylophilus</name>
    <name type="common">Pinewood nematode worm</name>
    <name type="synonym">Aphelenchoides xylophilus</name>
    <dbReference type="NCBI Taxonomy" id="6326"/>
    <lineage>
        <taxon>Eukaryota</taxon>
        <taxon>Metazoa</taxon>
        <taxon>Ecdysozoa</taxon>
        <taxon>Nematoda</taxon>
        <taxon>Chromadorea</taxon>
        <taxon>Rhabditida</taxon>
        <taxon>Tylenchina</taxon>
        <taxon>Tylenchomorpha</taxon>
        <taxon>Aphelenchoidea</taxon>
        <taxon>Aphelenchoididae</taxon>
        <taxon>Bursaphelenchus</taxon>
    </lineage>
</organism>
<keyword evidence="1" id="KW-0812">Transmembrane</keyword>
<dbReference type="WBParaSite" id="BXY_0956200.1">
    <property type="protein sequence ID" value="BXY_0956200.1"/>
    <property type="gene ID" value="BXY_0956200"/>
</dbReference>
<protein>
    <submittedName>
        <fullName evidence="4">SEA domain-containing protein</fullName>
    </submittedName>
</protein>
<dbReference type="Proteomes" id="UP000095284">
    <property type="component" value="Unplaced"/>
</dbReference>
<evidence type="ECO:0000256" key="2">
    <source>
        <dbReference type="SAM" id="SignalP"/>
    </source>
</evidence>
<keyword evidence="1" id="KW-0472">Membrane</keyword>
<reference evidence="4" key="1">
    <citation type="submission" date="2016-11" db="UniProtKB">
        <authorList>
            <consortium name="WormBaseParasite"/>
        </authorList>
    </citation>
    <scope>IDENTIFICATION</scope>
</reference>